<sequence>MSPASAAAPLPTKSEIQDWDTSYLDTAATSWRQAATASEDAFDQHRRNVDAPGGTTWEGAAKDAALDRVTNDIGVVGRQSGVLREAATLAENGAFDIKSAKDKAVEAITAAVDDGFTVGEDLSVTDSREYDIDTAAERNRAAAEHAEDIRWAAQQLVQADQLVGNRLEAKAADLEGIRFEGEGEGDQRGGNGAHIDLVDNKVKYDSEGKDQAGEKKPEVPAQAPGQIGPFAVPKSVEDAAKKDGLKPDEKPVTTGDVGGDLGDLLGTNDPATAGVEPKPATATQISPQQVEQFKTQARNLLRQQGVPPDQIESRVNAMVADAQRANTTLADSAAHTPAKPETTPGPAPADTRSWGEKLGDKFNNFVNEAHDQFYNRIDSTVETLQNLTGLGGEGHPGVRESWQQLGEAALQQQKDDPLHLRSPIGPLGPWGAVNDVIHDIPEMIDNPGKYAGDKAFDATAMAVTMPLGGEGALGRALFPELGALERSALPGAGHTLEHAAPPAVPHTPDSSPVVPHTPDSSPVVPHTPDPPAAPHTAEPPAAPRTAEASPVPHSAEPVVPHSAEPPPVPHSAEPVVPHSAEPPPVPHSAEPPPVEHHHPSADASPEHHAPDPDHADFTPPPIEHHDAGGGSTYKERIDQTPINNGHWMGERGESKWISQNPDVNRFLDEANVDGIHYSNGQPDFSPVAKGQVEIPDMTTNRDYNFKVADKLLAQEWGVSPRDIAEWRSDNKYTWHEEPDLKTMQLVPSIVNNRLGHVGGIGELNAGKTLPPPIGEGGP</sequence>
<proteinExistence type="predicted"/>
<name>A0AAE4VGC0_MYCFO</name>
<feature type="compositionally biased region" description="Pro residues" evidence="1">
    <location>
        <begin position="580"/>
        <end position="592"/>
    </location>
</feature>
<feature type="region of interest" description="Disordered" evidence="1">
    <location>
        <begin position="329"/>
        <end position="351"/>
    </location>
</feature>
<feature type="compositionally biased region" description="Low complexity" evidence="1">
    <location>
        <begin position="534"/>
        <end position="550"/>
    </location>
</feature>
<feature type="compositionally biased region" description="Basic and acidic residues" evidence="1">
    <location>
        <begin position="207"/>
        <end position="218"/>
    </location>
</feature>
<dbReference type="AlphaFoldDB" id="A0AAE4VGC0"/>
<reference evidence="2" key="1">
    <citation type="submission" date="2023-10" db="EMBL/GenBank/DDBJ databases">
        <title>Mycolicibacterium fortuitum clinical isolates causing pulmonary infections in humans.</title>
        <authorList>
            <person name="Mejia-Ponce P.M."/>
            <person name="Zenteno-Cuevas R."/>
            <person name="Licona-Cassani C."/>
        </authorList>
    </citation>
    <scope>NUCLEOTIDE SEQUENCE</scope>
    <source>
        <strain evidence="2">M8</strain>
    </source>
</reference>
<keyword evidence="2" id="KW-0378">Hydrolase</keyword>
<organism evidence="2 3">
    <name type="scientific">Mycolicibacterium fortuitum</name>
    <name type="common">Mycobacterium fortuitum</name>
    <dbReference type="NCBI Taxonomy" id="1766"/>
    <lineage>
        <taxon>Bacteria</taxon>
        <taxon>Bacillati</taxon>
        <taxon>Actinomycetota</taxon>
        <taxon>Actinomycetes</taxon>
        <taxon>Mycobacteriales</taxon>
        <taxon>Mycobacteriaceae</taxon>
        <taxon>Mycolicibacterium</taxon>
    </lineage>
</organism>
<dbReference type="GO" id="GO:0004519">
    <property type="term" value="F:endonuclease activity"/>
    <property type="evidence" value="ECO:0007669"/>
    <property type="project" value="UniProtKB-KW"/>
</dbReference>
<accession>A0AAE4VGC0</accession>
<dbReference type="EMBL" id="JAWLVV010000022">
    <property type="protein sequence ID" value="MDV7292987.1"/>
    <property type="molecule type" value="Genomic_DNA"/>
</dbReference>
<feature type="region of interest" description="Disordered" evidence="1">
    <location>
        <begin position="35"/>
        <end position="58"/>
    </location>
</feature>
<dbReference type="Pfam" id="PF12639">
    <property type="entry name" value="Colicin-DNase"/>
    <property type="match status" value="1"/>
</dbReference>
<evidence type="ECO:0000313" key="2">
    <source>
        <dbReference type="EMBL" id="MDV7292987.1"/>
    </source>
</evidence>
<gene>
    <name evidence="2" type="ORF">R4485_22670</name>
</gene>
<feature type="region of interest" description="Disordered" evidence="1">
    <location>
        <begin position="493"/>
        <end position="642"/>
    </location>
</feature>
<feature type="compositionally biased region" description="Basic and acidic residues" evidence="1">
    <location>
        <begin position="235"/>
        <end position="251"/>
    </location>
</feature>
<keyword evidence="2" id="KW-0255">Endonuclease</keyword>
<evidence type="ECO:0000256" key="1">
    <source>
        <dbReference type="SAM" id="MobiDB-lite"/>
    </source>
</evidence>
<feature type="compositionally biased region" description="Basic and acidic residues" evidence="1">
    <location>
        <begin position="593"/>
        <end position="638"/>
    </location>
</feature>
<dbReference type="RefSeq" id="WP_264057066.1">
    <property type="nucleotide sequence ID" value="NZ_JACKTK010000072.1"/>
</dbReference>
<dbReference type="Proteomes" id="UP001186041">
    <property type="component" value="Unassembled WGS sequence"/>
</dbReference>
<keyword evidence="2" id="KW-0540">Nuclease</keyword>
<protein>
    <submittedName>
        <fullName evidence="2">HNH endonuclease</fullName>
    </submittedName>
</protein>
<comment type="caution">
    <text evidence="2">The sequence shown here is derived from an EMBL/GenBank/DDBJ whole genome shotgun (WGS) entry which is preliminary data.</text>
</comment>
<evidence type="ECO:0000313" key="3">
    <source>
        <dbReference type="Proteomes" id="UP001186041"/>
    </source>
</evidence>
<feature type="region of interest" description="Disordered" evidence="1">
    <location>
        <begin position="207"/>
        <end position="262"/>
    </location>
</feature>